<dbReference type="CDD" id="cd03801">
    <property type="entry name" value="GT4_PimA-like"/>
    <property type="match status" value="1"/>
</dbReference>
<reference evidence="3" key="1">
    <citation type="journal article" date="2023" name="Int. J. Syst. Evol. Microbiol.">
        <title>Mesoterricola silvestris gen. nov., sp. nov., Mesoterricola sediminis sp. nov., Geothrix oryzae sp. nov., Geothrix edaphica sp. nov., Geothrix rubra sp. nov., and Geothrix limicola sp. nov., six novel members of Acidobacteriota isolated from soils.</title>
        <authorList>
            <person name="Itoh H."/>
            <person name="Sugisawa Y."/>
            <person name="Mise K."/>
            <person name="Xu Z."/>
            <person name="Kuniyasu M."/>
            <person name="Ushijima N."/>
            <person name="Kawano K."/>
            <person name="Kobayashi E."/>
            <person name="Shiratori Y."/>
            <person name="Masuda Y."/>
            <person name="Senoo K."/>
        </authorList>
    </citation>
    <scope>NUCLEOTIDE SEQUENCE [LARGE SCALE GENOMIC DNA]</scope>
    <source>
        <strain evidence="3">Red222</strain>
    </source>
</reference>
<proteinExistence type="predicted"/>
<name>A0ABN6UZK0_9BACT</name>
<feature type="domain" description="Glycosyl transferase family 1" evidence="1">
    <location>
        <begin position="206"/>
        <end position="357"/>
    </location>
</feature>
<dbReference type="RefSeq" id="WP_286354173.1">
    <property type="nucleotide sequence ID" value="NZ_AP027079.1"/>
</dbReference>
<keyword evidence="3" id="KW-1185">Reference proteome</keyword>
<dbReference type="Proteomes" id="UP001242010">
    <property type="component" value="Chromosome"/>
</dbReference>
<sequence length="387" mass="44991">MTESPAISNKQFIFFTNIPAPYRIAFYNELYERGLDFIVYYMRETENDRNWVLDRASLKHPFYIDRGFYWRLGRFHIHFNPRLLWMLLTSRRKEVVIGGSWNDINVLILATLKRLGLYRSQLHFWSEANYLTIGASNDNMIKKWMRKYVYNASTGAQISSGRMVEITFQKWGMPDKAFIDLPNTIDESSFQLTNEDVEQRYLRITPTILFSLRLDERIKGLINFLKAIGDDNIRKARFVVAGDGPDRASVQAYLSEHNIESHVQLLGHCETQQLVRLYREAQVLTLPSFTDASPLVLVEGLRMKLPLLVSNRCGNHFEVLEEGKNGFLFDPFDPSQIKTAFESMLSRQADWKQMGEASGEIYSRIFDCKSVITRFISELNTFTPVAK</sequence>
<dbReference type="SUPFAM" id="SSF53756">
    <property type="entry name" value="UDP-Glycosyltransferase/glycogen phosphorylase"/>
    <property type="match status" value="1"/>
</dbReference>
<evidence type="ECO:0000313" key="2">
    <source>
        <dbReference type="EMBL" id="BDU70454.1"/>
    </source>
</evidence>
<dbReference type="InterPro" id="IPR001296">
    <property type="entry name" value="Glyco_trans_1"/>
</dbReference>
<dbReference type="PANTHER" id="PTHR12526">
    <property type="entry name" value="GLYCOSYLTRANSFERASE"/>
    <property type="match status" value="1"/>
</dbReference>
<accession>A0ABN6UZK0</accession>
<organism evidence="2 3">
    <name type="scientific">Geothrix oryzae</name>
    <dbReference type="NCBI Taxonomy" id="2927975"/>
    <lineage>
        <taxon>Bacteria</taxon>
        <taxon>Pseudomonadati</taxon>
        <taxon>Acidobacteriota</taxon>
        <taxon>Holophagae</taxon>
        <taxon>Holophagales</taxon>
        <taxon>Holophagaceae</taxon>
        <taxon>Geothrix</taxon>
    </lineage>
</organism>
<dbReference type="Pfam" id="PF00534">
    <property type="entry name" value="Glycos_transf_1"/>
    <property type="match status" value="1"/>
</dbReference>
<protein>
    <recommendedName>
        <fullName evidence="1">Glycosyl transferase family 1 domain-containing protein</fullName>
    </recommendedName>
</protein>
<dbReference type="Gene3D" id="3.40.50.2000">
    <property type="entry name" value="Glycogen Phosphorylase B"/>
    <property type="match status" value="2"/>
</dbReference>
<evidence type="ECO:0000313" key="3">
    <source>
        <dbReference type="Proteomes" id="UP001242010"/>
    </source>
</evidence>
<gene>
    <name evidence="2" type="ORF">GETHOR_25550</name>
</gene>
<dbReference type="EMBL" id="AP027079">
    <property type="protein sequence ID" value="BDU70454.1"/>
    <property type="molecule type" value="Genomic_DNA"/>
</dbReference>
<evidence type="ECO:0000259" key="1">
    <source>
        <dbReference type="Pfam" id="PF00534"/>
    </source>
</evidence>